<evidence type="ECO:0000313" key="2">
    <source>
        <dbReference type="Proteomes" id="UP000184192"/>
    </source>
</evidence>
<keyword evidence="2" id="KW-1185">Reference proteome</keyword>
<name>A0A1M6EQW4_9BACE</name>
<organism evidence="1 2">
    <name type="scientific">Bacteroides stercorirosoris</name>
    <dbReference type="NCBI Taxonomy" id="871324"/>
    <lineage>
        <taxon>Bacteria</taxon>
        <taxon>Pseudomonadati</taxon>
        <taxon>Bacteroidota</taxon>
        <taxon>Bacteroidia</taxon>
        <taxon>Bacteroidales</taxon>
        <taxon>Bacteroidaceae</taxon>
        <taxon>Bacteroides</taxon>
    </lineage>
</organism>
<reference evidence="2" key="1">
    <citation type="submission" date="2016-11" db="EMBL/GenBank/DDBJ databases">
        <authorList>
            <person name="Varghese N."/>
            <person name="Submissions S."/>
        </authorList>
    </citation>
    <scope>NUCLEOTIDE SEQUENCE [LARGE SCALE GENOMIC DNA]</scope>
    <source>
        <strain evidence="2">DSM 26884</strain>
    </source>
</reference>
<gene>
    <name evidence="1" type="ORF">SAMN05444350_11018</name>
</gene>
<dbReference type="EMBL" id="FQZN01000010">
    <property type="protein sequence ID" value="SHI87835.1"/>
    <property type="molecule type" value="Genomic_DNA"/>
</dbReference>
<dbReference type="InterPro" id="IPR008767">
    <property type="entry name" value="Phage_SPP1_head-tail_adaptor"/>
</dbReference>
<sequence>MQAGLLREIIRFQESKTQRDELGGFSDNWVDVFSKRADVRFASGNRTLVNGEVFNPLAITCKIRYCRDVHEKMIFIYEGRKYKIISINRDRLQQCTIIQAELINE</sequence>
<dbReference type="InterPro" id="IPR038666">
    <property type="entry name" value="SSP1_head-tail_sf"/>
</dbReference>
<dbReference type="NCBIfam" id="TIGR01563">
    <property type="entry name" value="gp16_SPP1"/>
    <property type="match status" value="1"/>
</dbReference>
<dbReference type="Gene3D" id="2.40.10.270">
    <property type="entry name" value="Bacteriophage SPP1 head-tail adaptor protein"/>
    <property type="match status" value="1"/>
</dbReference>
<dbReference type="Proteomes" id="UP000184192">
    <property type="component" value="Unassembled WGS sequence"/>
</dbReference>
<evidence type="ECO:0000313" key="1">
    <source>
        <dbReference type="EMBL" id="SHI87835.1"/>
    </source>
</evidence>
<dbReference type="AlphaFoldDB" id="A0A1M6EQW4"/>
<proteinExistence type="predicted"/>
<accession>A0A1M6EQW4</accession>
<dbReference type="Pfam" id="PF05521">
    <property type="entry name" value="Phage_HCP"/>
    <property type="match status" value="1"/>
</dbReference>
<dbReference type="GeneID" id="92711983"/>
<dbReference type="RefSeq" id="WP_025833590.1">
    <property type="nucleotide sequence ID" value="NZ_FQZN01000010.1"/>
</dbReference>
<protein>
    <submittedName>
        <fullName evidence="1">Phage head-tail adaptor, putative, SPP1 family</fullName>
    </submittedName>
</protein>